<dbReference type="OrthoDB" id="2018246at2759"/>
<dbReference type="Gene3D" id="1.20.58.160">
    <property type="match status" value="1"/>
</dbReference>
<sequence length="508" mass="56086">MPYIDDLIDQACHPRLTEPDLGLNLEVCDLINTKRQSCPHNAAVRIVKHINNRSQHVSLLALELLDFCVKNCGHAFHIQIATKEFLEEFVRKFPGSPPTVPTRTQYRILELIQEWRFTICRHSRYKDDLCNIEKIANALAFRGYMLPEVQAEPSIILGPVDDLKSPEEMEREDRYAMEAKLQELLRTGNAADLKEANRLMKIMSGYDKSKVRDYKNEWKSELINIEETVGTLAYYVLKQPSGEELTGEGQRMFDLCSRHQNRIQQMIQESTEGSDDLGHLLYLNDIITDTLDSSRAVEVGEPPKELPHARIKVKNEARPLSTDERGSAALIDLESILDDRNSSMASIGQETAAGSSSTINTNLSFRPSADTMKRTSVSSNNTTPGSVLVDDLLGLDFDSTSSASQVTRKKSVTPLSPFTGGNRHALGGLHKSLSQSSQNSSTSSKYQYISPGQHVGPSGTSSPLPSLSQNLASLSVSSSSPNAATTSHVTPNSTNADTPEVSNDLIQL</sequence>
<dbReference type="Pfam" id="PF00790">
    <property type="entry name" value="VHS"/>
    <property type="match status" value="1"/>
</dbReference>
<feature type="compositionally biased region" description="Polar residues" evidence="6">
    <location>
        <begin position="488"/>
        <end position="508"/>
    </location>
</feature>
<comment type="caution">
    <text evidence="9">The sequence shown here is derived from an EMBL/GenBank/DDBJ whole genome shotgun (WGS) entry which is preliminary data.</text>
</comment>
<dbReference type="AlphaFoldDB" id="A0A9W8E6N9"/>
<feature type="compositionally biased region" description="Polar residues" evidence="6">
    <location>
        <begin position="374"/>
        <end position="384"/>
    </location>
</feature>
<dbReference type="SUPFAM" id="SSF48464">
    <property type="entry name" value="ENTH/VHS domain"/>
    <property type="match status" value="1"/>
</dbReference>
<dbReference type="PROSITE" id="PS50179">
    <property type="entry name" value="VHS"/>
    <property type="match status" value="1"/>
</dbReference>
<feature type="region of interest" description="Disordered" evidence="6">
    <location>
        <begin position="347"/>
        <end position="385"/>
    </location>
</feature>
<dbReference type="GO" id="GO:0043130">
    <property type="term" value="F:ubiquitin binding"/>
    <property type="evidence" value="ECO:0007669"/>
    <property type="project" value="InterPro"/>
</dbReference>
<protein>
    <submittedName>
        <fullName evidence="9">ARF-binding protein</fullName>
    </submittedName>
</protein>
<feature type="compositionally biased region" description="Polar residues" evidence="6">
    <location>
        <begin position="347"/>
        <end position="365"/>
    </location>
</feature>
<dbReference type="InterPro" id="IPR038425">
    <property type="entry name" value="GAT_sf"/>
</dbReference>
<evidence type="ECO:0000313" key="10">
    <source>
        <dbReference type="Proteomes" id="UP001150925"/>
    </source>
</evidence>
<evidence type="ECO:0000256" key="1">
    <source>
        <dbReference type="ARBA" id="ARBA00004601"/>
    </source>
</evidence>
<keyword evidence="10" id="KW-1185">Reference proteome</keyword>
<dbReference type="GO" id="GO:0005802">
    <property type="term" value="C:trans-Golgi network"/>
    <property type="evidence" value="ECO:0007669"/>
    <property type="project" value="TreeGrafter"/>
</dbReference>
<feature type="domain" description="GAT" evidence="8">
    <location>
        <begin position="174"/>
        <end position="299"/>
    </location>
</feature>
<dbReference type="SUPFAM" id="SSF89009">
    <property type="entry name" value="GAT-like domain"/>
    <property type="match status" value="1"/>
</dbReference>
<dbReference type="InterPro" id="IPR052653">
    <property type="entry name" value="ARF-binding"/>
</dbReference>
<comment type="function">
    <text evidence="5">May play a role in the regulation of membrane traffic through the trans-Golgi network.</text>
</comment>
<gene>
    <name evidence="9" type="primary">GGA2</name>
    <name evidence="9" type="ORF">IWQ62_003296</name>
</gene>
<evidence type="ECO:0000256" key="5">
    <source>
        <dbReference type="ARBA" id="ARBA00053552"/>
    </source>
</evidence>
<dbReference type="InterPro" id="IPR002014">
    <property type="entry name" value="VHS_dom"/>
</dbReference>
<feature type="domain" description="VHS" evidence="7">
    <location>
        <begin position="11"/>
        <end position="147"/>
    </location>
</feature>
<dbReference type="FunFam" id="1.25.40.90:FF:000008">
    <property type="entry name" value="VHS domain protein"/>
    <property type="match status" value="1"/>
</dbReference>
<dbReference type="CDD" id="cd16998">
    <property type="entry name" value="VHS_GGA_fungi"/>
    <property type="match status" value="1"/>
</dbReference>
<organism evidence="9 10">
    <name type="scientific">Dispira parvispora</name>
    <dbReference type="NCBI Taxonomy" id="1520584"/>
    <lineage>
        <taxon>Eukaryota</taxon>
        <taxon>Fungi</taxon>
        <taxon>Fungi incertae sedis</taxon>
        <taxon>Zoopagomycota</taxon>
        <taxon>Kickxellomycotina</taxon>
        <taxon>Dimargaritomycetes</taxon>
        <taxon>Dimargaritales</taxon>
        <taxon>Dimargaritaceae</taxon>
        <taxon>Dispira</taxon>
    </lineage>
</organism>
<dbReference type="PROSITE" id="PS50909">
    <property type="entry name" value="GAT"/>
    <property type="match status" value="1"/>
</dbReference>
<keyword evidence="2" id="KW-0813">Transport</keyword>
<dbReference type="EMBL" id="JANBPY010000858">
    <property type="protein sequence ID" value="KAJ1963184.1"/>
    <property type="molecule type" value="Genomic_DNA"/>
</dbReference>
<dbReference type="GO" id="GO:0043328">
    <property type="term" value="P:protein transport to vacuole involved in ubiquitin-dependent protein catabolic process via the multivesicular body sorting pathway"/>
    <property type="evidence" value="ECO:0007669"/>
    <property type="project" value="TreeGrafter"/>
</dbReference>
<evidence type="ECO:0000313" key="9">
    <source>
        <dbReference type="EMBL" id="KAJ1963184.1"/>
    </source>
</evidence>
<evidence type="ECO:0000259" key="8">
    <source>
        <dbReference type="PROSITE" id="PS50909"/>
    </source>
</evidence>
<comment type="subcellular location">
    <subcellularLocation>
        <location evidence="1">Golgi apparatus</location>
        <location evidence="1">trans-Golgi network</location>
    </subcellularLocation>
</comment>
<dbReference type="Gene3D" id="1.25.40.90">
    <property type="match status" value="1"/>
</dbReference>
<dbReference type="GO" id="GO:0035091">
    <property type="term" value="F:phosphatidylinositol binding"/>
    <property type="evidence" value="ECO:0007669"/>
    <property type="project" value="InterPro"/>
</dbReference>
<dbReference type="InterPro" id="IPR004152">
    <property type="entry name" value="GAT_dom"/>
</dbReference>
<evidence type="ECO:0000259" key="7">
    <source>
        <dbReference type="PROSITE" id="PS50179"/>
    </source>
</evidence>
<keyword evidence="3" id="KW-0653">Protein transport</keyword>
<dbReference type="GO" id="GO:0005829">
    <property type="term" value="C:cytosol"/>
    <property type="evidence" value="ECO:0007669"/>
    <property type="project" value="GOC"/>
</dbReference>
<dbReference type="Proteomes" id="UP001150925">
    <property type="component" value="Unassembled WGS sequence"/>
</dbReference>
<feature type="compositionally biased region" description="Low complexity" evidence="6">
    <location>
        <begin position="432"/>
        <end position="444"/>
    </location>
</feature>
<feature type="region of interest" description="Disordered" evidence="6">
    <location>
        <begin position="401"/>
        <end position="508"/>
    </location>
</feature>
<feature type="compositionally biased region" description="Low complexity" evidence="6">
    <location>
        <begin position="456"/>
        <end position="487"/>
    </location>
</feature>
<name>A0A9W8E6N9_9FUNG</name>
<keyword evidence="4" id="KW-0333">Golgi apparatus</keyword>
<reference evidence="9" key="1">
    <citation type="submission" date="2022-07" db="EMBL/GenBank/DDBJ databases">
        <title>Phylogenomic reconstructions and comparative analyses of Kickxellomycotina fungi.</title>
        <authorList>
            <person name="Reynolds N.K."/>
            <person name="Stajich J.E."/>
            <person name="Barry K."/>
            <person name="Grigoriev I.V."/>
            <person name="Crous P."/>
            <person name="Smith M.E."/>
        </authorList>
    </citation>
    <scope>NUCLEOTIDE SEQUENCE</scope>
    <source>
        <strain evidence="9">RSA 1196</strain>
    </source>
</reference>
<dbReference type="PANTHER" id="PTHR47180:SF1">
    <property type="entry name" value="ADP-RIBOSYLATION FACTOR-BINDING PROTEIN GGA1-RELATED"/>
    <property type="match status" value="1"/>
</dbReference>
<accession>A0A9W8E6N9</accession>
<dbReference type="SMART" id="SM00288">
    <property type="entry name" value="VHS"/>
    <property type="match status" value="1"/>
</dbReference>
<evidence type="ECO:0000256" key="4">
    <source>
        <dbReference type="ARBA" id="ARBA00023034"/>
    </source>
</evidence>
<evidence type="ECO:0000256" key="3">
    <source>
        <dbReference type="ARBA" id="ARBA00022927"/>
    </source>
</evidence>
<evidence type="ECO:0000256" key="2">
    <source>
        <dbReference type="ARBA" id="ARBA00022448"/>
    </source>
</evidence>
<dbReference type="PANTHER" id="PTHR47180">
    <property type="entry name" value="ADP-RIBOSYLATION FACTOR-BINDING PROTEIN GGA1-RELATED"/>
    <property type="match status" value="1"/>
</dbReference>
<dbReference type="InterPro" id="IPR008942">
    <property type="entry name" value="ENTH_VHS"/>
</dbReference>
<dbReference type="GO" id="GO:0006895">
    <property type="term" value="P:Golgi to endosome transport"/>
    <property type="evidence" value="ECO:0007669"/>
    <property type="project" value="TreeGrafter"/>
</dbReference>
<dbReference type="GO" id="GO:0006896">
    <property type="term" value="P:Golgi to vacuole transport"/>
    <property type="evidence" value="ECO:0007669"/>
    <property type="project" value="UniProtKB-ARBA"/>
</dbReference>
<proteinExistence type="predicted"/>
<evidence type="ECO:0000256" key="6">
    <source>
        <dbReference type="SAM" id="MobiDB-lite"/>
    </source>
</evidence>